<dbReference type="InterPro" id="IPR001647">
    <property type="entry name" value="HTH_TetR"/>
</dbReference>
<dbReference type="PROSITE" id="PS50977">
    <property type="entry name" value="HTH_TETR_2"/>
    <property type="match status" value="1"/>
</dbReference>
<gene>
    <name evidence="6" type="ORF">WG900_15710</name>
</gene>
<feature type="domain" description="HTH tetR-type" evidence="5">
    <location>
        <begin position="16"/>
        <end position="76"/>
    </location>
</feature>
<accession>A0ABU8SBN5</accession>
<sequence length="196" mass="22172">MQKTRTTERKRNRGFEETHQSLIETAVRMLSEKGVEALSVSALAREAGINRTTVYYHFPSREAMIEAVKEWSSLQLARGMDAGSSRFDRMAGINRFVLANPELIKLWIDDFIAPGDIRDRYPRWDDLVTGMTKRLAASHPGEEVDAEVYSVMLLASAIIGPRILQNSVAPDADPAAISERFMAEHRRQLRRDGIIE</sequence>
<keyword evidence="3" id="KW-0804">Transcription</keyword>
<evidence type="ECO:0000256" key="3">
    <source>
        <dbReference type="ARBA" id="ARBA00023163"/>
    </source>
</evidence>
<evidence type="ECO:0000256" key="4">
    <source>
        <dbReference type="PROSITE-ProRule" id="PRU00335"/>
    </source>
</evidence>
<evidence type="ECO:0000259" key="5">
    <source>
        <dbReference type="PROSITE" id="PS50977"/>
    </source>
</evidence>
<dbReference type="EMBL" id="JBBHJY010000008">
    <property type="protein sequence ID" value="MEJ6011366.1"/>
    <property type="molecule type" value="Genomic_DNA"/>
</dbReference>
<organism evidence="6 7">
    <name type="scientific">Novosphingobium aquae</name>
    <dbReference type="NCBI Taxonomy" id="3133435"/>
    <lineage>
        <taxon>Bacteria</taxon>
        <taxon>Pseudomonadati</taxon>
        <taxon>Pseudomonadota</taxon>
        <taxon>Alphaproteobacteria</taxon>
        <taxon>Sphingomonadales</taxon>
        <taxon>Sphingomonadaceae</taxon>
        <taxon>Novosphingobium</taxon>
    </lineage>
</organism>
<dbReference type="InterPro" id="IPR050109">
    <property type="entry name" value="HTH-type_TetR-like_transc_reg"/>
</dbReference>
<dbReference type="InterPro" id="IPR009057">
    <property type="entry name" value="Homeodomain-like_sf"/>
</dbReference>
<feature type="DNA-binding region" description="H-T-H motif" evidence="4">
    <location>
        <begin position="39"/>
        <end position="58"/>
    </location>
</feature>
<name>A0ABU8SBN5_9SPHN</name>
<keyword evidence="1" id="KW-0805">Transcription regulation</keyword>
<evidence type="ECO:0000256" key="1">
    <source>
        <dbReference type="ARBA" id="ARBA00023015"/>
    </source>
</evidence>
<keyword evidence="2 4" id="KW-0238">DNA-binding</keyword>
<dbReference type="RefSeq" id="WP_339968533.1">
    <property type="nucleotide sequence ID" value="NZ_JBBHJY010000008.1"/>
</dbReference>
<dbReference type="Pfam" id="PF00440">
    <property type="entry name" value="TetR_N"/>
    <property type="match status" value="1"/>
</dbReference>
<keyword evidence="7" id="KW-1185">Reference proteome</keyword>
<dbReference type="Proteomes" id="UP001379235">
    <property type="component" value="Unassembled WGS sequence"/>
</dbReference>
<evidence type="ECO:0000256" key="2">
    <source>
        <dbReference type="ARBA" id="ARBA00023125"/>
    </source>
</evidence>
<comment type="caution">
    <text evidence="6">The sequence shown here is derived from an EMBL/GenBank/DDBJ whole genome shotgun (WGS) entry which is preliminary data.</text>
</comment>
<reference evidence="6 7" key="1">
    <citation type="submission" date="2024-03" db="EMBL/GenBank/DDBJ databases">
        <authorList>
            <person name="Jo J.-H."/>
        </authorList>
    </citation>
    <scope>NUCLEOTIDE SEQUENCE [LARGE SCALE GENOMIC DNA]</scope>
    <source>
        <strain evidence="6 7">AS3R-12</strain>
    </source>
</reference>
<dbReference type="PANTHER" id="PTHR30055">
    <property type="entry name" value="HTH-TYPE TRANSCRIPTIONAL REGULATOR RUTR"/>
    <property type="match status" value="1"/>
</dbReference>
<proteinExistence type="predicted"/>
<dbReference type="SUPFAM" id="SSF46689">
    <property type="entry name" value="Homeodomain-like"/>
    <property type="match status" value="1"/>
</dbReference>
<evidence type="ECO:0000313" key="6">
    <source>
        <dbReference type="EMBL" id="MEJ6011366.1"/>
    </source>
</evidence>
<dbReference type="PRINTS" id="PR00455">
    <property type="entry name" value="HTHTETR"/>
</dbReference>
<dbReference type="Gene3D" id="1.10.357.10">
    <property type="entry name" value="Tetracycline Repressor, domain 2"/>
    <property type="match status" value="1"/>
</dbReference>
<dbReference type="PANTHER" id="PTHR30055:SF234">
    <property type="entry name" value="HTH-TYPE TRANSCRIPTIONAL REGULATOR BETI"/>
    <property type="match status" value="1"/>
</dbReference>
<protein>
    <submittedName>
        <fullName evidence="6">Helix-turn-helix domain-containing protein</fullName>
    </submittedName>
</protein>
<evidence type="ECO:0000313" key="7">
    <source>
        <dbReference type="Proteomes" id="UP001379235"/>
    </source>
</evidence>